<reference evidence="5" key="1">
    <citation type="submission" date="2016-11" db="EMBL/GenBank/DDBJ databases">
        <authorList>
            <person name="Varghese N."/>
            <person name="Submissions S."/>
        </authorList>
    </citation>
    <scope>NUCLEOTIDE SEQUENCE [LARGE SCALE GENOMIC DNA]</scope>
    <source>
        <strain evidence="5">DSM 10124</strain>
    </source>
</reference>
<protein>
    <submittedName>
        <fullName evidence="4">Carboxylesterase</fullName>
    </submittedName>
</protein>
<feature type="active site" description="Charge relay system" evidence="1">
    <location>
        <position position="227"/>
    </location>
</feature>
<sequence>METTVLDVDLKKEYLFEGNDEGCLVIHGFTGTPAELRLLGERLNSKGYTVYGVRLKGHGTNVEDMEKCTYKDWIDSAIEGYNLLKKRCKKIHVIGHSMGSLLALYIAENYEVDSVSALAPPLFNKNKAANFAFIIKYFMRYSEWEPRERPEEEMKYLLGYNKVPIKSVDEFNKLNKVVRKNLSKIEAPLLIVYSTNDETVEPRSADYLNNSAKSKLKRICKLEKSGHNITVECEREDCFKAVLEFLSEIK</sequence>
<dbReference type="EMBL" id="FQVG01000028">
    <property type="protein sequence ID" value="SHE99690.1"/>
    <property type="molecule type" value="Genomic_DNA"/>
</dbReference>
<evidence type="ECO:0000313" key="5">
    <source>
        <dbReference type="Proteomes" id="UP000184423"/>
    </source>
</evidence>
<dbReference type="AlphaFoldDB" id="A0A1M4Y1Z2"/>
<dbReference type="PIRSF" id="PIRSF017388">
    <property type="entry name" value="Esterase_lipase"/>
    <property type="match status" value="1"/>
</dbReference>
<dbReference type="PANTHER" id="PTHR11614">
    <property type="entry name" value="PHOSPHOLIPASE-RELATED"/>
    <property type="match status" value="1"/>
</dbReference>
<dbReference type="InterPro" id="IPR022742">
    <property type="entry name" value="Hydrolase_4"/>
</dbReference>
<feature type="active site" description="Charge relay system" evidence="1">
    <location>
        <position position="197"/>
    </location>
</feature>
<dbReference type="RefSeq" id="WP_073248854.1">
    <property type="nucleotide sequence ID" value="NZ_FQVG01000028.1"/>
</dbReference>
<dbReference type="InterPro" id="IPR051044">
    <property type="entry name" value="MAG_DAG_Lipase"/>
</dbReference>
<dbReference type="Proteomes" id="UP000184423">
    <property type="component" value="Unassembled WGS sequence"/>
</dbReference>
<dbReference type="InterPro" id="IPR012354">
    <property type="entry name" value="Esterase_lipase"/>
</dbReference>
<dbReference type="InterPro" id="IPR029058">
    <property type="entry name" value="AB_hydrolase_fold"/>
</dbReference>
<evidence type="ECO:0000256" key="1">
    <source>
        <dbReference type="PIRSR" id="PIRSR017388-1"/>
    </source>
</evidence>
<dbReference type="SUPFAM" id="SSF53474">
    <property type="entry name" value="alpha/beta-Hydrolases"/>
    <property type="match status" value="1"/>
</dbReference>
<dbReference type="GO" id="GO:0052689">
    <property type="term" value="F:carboxylic ester hydrolase activity"/>
    <property type="evidence" value="ECO:0007669"/>
    <property type="project" value="InterPro"/>
</dbReference>
<feature type="binding site" evidence="2">
    <location>
        <position position="29"/>
    </location>
    <ligand>
        <name>substrate</name>
    </ligand>
</feature>
<dbReference type="Gene3D" id="3.40.50.1820">
    <property type="entry name" value="alpha/beta hydrolase"/>
    <property type="match status" value="1"/>
</dbReference>
<organism evidence="4 5">
    <name type="scientific">Caloramator proteoclasticus DSM 10124</name>
    <dbReference type="NCBI Taxonomy" id="1121262"/>
    <lineage>
        <taxon>Bacteria</taxon>
        <taxon>Bacillati</taxon>
        <taxon>Bacillota</taxon>
        <taxon>Clostridia</taxon>
        <taxon>Eubacteriales</taxon>
        <taxon>Clostridiaceae</taxon>
        <taxon>Caloramator</taxon>
    </lineage>
</organism>
<name>A0A1M4Y1Z2_9CLOT</name>
<proteinExistence type="predicted"/>
<feature type="domain" description="Serine aminopeptidase S33" evidence="3">
    <location>
        <begin position="23"/>
        <end position="233"/>
    </location>
</feature>
<evidence type="ECO:0000256" key="2">
    <source>
        <dbReference type="PIRSR" id="PIRSR017388-2"/>
    </source>
</evidence>
<feature type="active site" description="Nucleophile" evidence="1">
    <location>
        <position position="97"/>
    </location>
</feature>
<gene>
    <name evidence="4" type="ORF">SAMN02746091_01551</name>
</gene>
<evidence type="ECO:0000259" key="3">
    <source>
        <dbReference type="Pfam" id="PF12146"/>
    </source>
</evidence>
<dbReference type="Pfam" id="PF12146">
    <property type="entry name" value="Hydrolase_4"/>
    <property type="match status" value="1"/>
</dbReference>
<feature type="binding site" evidence="2">
    <location>
        <position position="98"/>
    </location>
    <ligand>
        <name>substrate</name>
    </ligand>
</feature>
<evidence type="ECO:0000313" key="4">
    <source>
        <dbReference type="EMBL" id="SHE99690.1"/>
    </source>
</evidence>
<keyword evidence="5" id="KW-1185">Reference proteome</keyword>
<accession>A0A1M4Y1Z2</accession>